<evidence type="ECO:0000259" key="2">
    <source>
        <dbReference type="Pfam" id="PF07589"/>
    </source>
</evidence>
<dbReference type="NCBIfam" id="TIGR02595">
    <property type="entry name" value="PEP_CTERM"/>
    <property type="match status" value="1"/>
</dbReference>
<protein>
    <submittedName>
        <fullName evidence="3">PEP-CTERM sorting domain-containing protein</fullName>
    </submittedName>
</protein>
<dbReference type="NCBIfam" id="NF038126">
    <property type="entry name" value="PEP_CTERM_FxDxF"/>
    <property type="match status" value="1"/>
</dbReference>
<feature type="domain" description="Ice-binding protein C-terminal" evidence="2">
    <location>
        <begin position="137"/>
        <end position="161"/>
    </location>
</feature>
<dbReference type="Proteomes" id="UP000481037">
    <property type="component" value="Unassembled WGS sequence"/>
</dbReference>
<evidence type="ECO:0000313" key="4">
    <source>
        <dbReference type="Proteomes" id="UP000481037"/>
    </source>
</evidence>
<keyword evidence="1" id="KW-0732">Signal</keyword>
<feature type="signal peptide" evidence="1">
    <location>
        <begin position="1"/>
        <end position="23"/>
    </location>
</feature>
<evidence type="ECO:0000256" key="1">
    <source>
        <dbReference type="SAM" id="SignalP"/>
    </source>
</evidence>
<proteinExistence type="predicted"/>
<dbReference type="Pfam" id="PF07589">
    <property type="entry name" value="PEP-CTERM"/>
    <property type="match status" value="1"/>
</dbReference>
<sequence length="167" mass="17358">MKKMMQAVAVSAALMFAMANASAITTVTLTGGNGQFTGTFGMIHSTGGFTDEYEILPTFPSTLVSSILSTIGFQAGQEISFSKVLLNGVELQLVNNNPGLLAFTPADFPLNGPITLTVIGTSGSNASYSGTMNLTVVPEPEGYALMLAGLGVVGYIGRRKRRQAEAA</sequence>
<dbReference type="InterPro" id="IPR013424">
    <property type="entry name" value="Ice-binding_C"/>
</dbReference>
<gene>
    <name evidence="3" type="ORF">GJ697_24545</name>
</gene>
<dbReference type="AlphaFoldDB" id="A0A6L5QMU6"/>
<reference evidence="3 4" key="1">
    <citation type="submission" date="2019-11" db="EMBL/GenBank/DDBJ databases">
        <title>Novel species isolated from a subtropical stream in China.</title>
        <authorList>
            <person name="Lu H."/>
        </authorList>
    </citation>
    <scope>NUCLEOTIDE SEQUENCE [LARGE SCALE GENOMIC DNA]</scope>
    <source>
        <strain evidence="3 4">FT25W</strain>
    </source>
</reference>
<accession>A0A6L5QMU6</accession>
<feature type="chain" id="PRO_5026840471" evidence="1">
    <location>
        <begin position="24"/>
        <end position="167"/>
    </location>
</feature>
<keyword evidence="4" id="KW-1185">Reference proteome</keyword>
<evidence type="ECO:0000313" key="3">
    <source>
        <dbReference type="EMBL" id="MRX10997.1"/>
    </source>
</evidence>
<dbReference type="EMBL" id="WKJM01000027">
    <property type="protein sequence ID" value="MRX10997.1"/>
    <property type="molecule type" value="Genomic_DNA"/>
</dbReference>
<organism evidence="3 4">
    <name type="scientific">Duganella alba</name>
    <dbReference type="NCBI Taxonomy" id="2666081"/>
    <lineage>
        <taxon>Bacteria</taxon>
        <taxon>Pseudomonadati</taxon>
        <taxon>Pseudomonadota</taxon>
        <taxon>Betaproteobacteria</taxon>
        <taxon>Burkholderiales</taxon>
        <taxon>Oxalobacteraceae</taxon>
        <taxon>Telluria group</taxon>
        <taxon>Duganella</taxon>
    </lineage>
</organism>
<comment type="caution">
    <text evidence="3">The sequence shown here is derived from an EMBL/GenBank/DDBJ whole genome shotgun (WGS) entry which is preliminary data.</text>
</comment>
<name>A0A6L5QMU6_9BURK</name>